<comment type="caution">
    <text evidence="6">The sequence shown here is derived from an EMBL/GenBank/DDBJ whole genome shotgun (WGS) entry which is preliminary data.</text>
</comment>
<dbReference type="InterPro" id="IPR050315">
    <property type="entry name" value="FAD-oxidoreductase_2"/>
</dbReference>
<dbReference type="InterPro" id="IPR027477">
    <property type="entry name" value="Succ_DH/fumarate_Rdtase_cat_sf"/>
</dbReference>
<gene>
    <name evidence="6" type="ORF">DEM25_006290</name>
</gene>
<name>A0A3A8AIA0_9HYPH</name>
<keyword evidence="3" id="KW-0274">FAD</keyword>
<keyword evidence="4" id="KW-0560">Oxidoreductase</keyword>
<evidence type="ECO:0000256" key="1">
    <source>
        <dbReference type="ARBA" id="ARBA00001974"/>
    </source>
</evidence>
<dbReference type="Gene3D" id="3.90.700.10">
    <property type="entry name" value="Succinate dehydrogenase/fumarate reductase flavoprotein, catalytic domain"/>
    <property type="match status" value="1"/>
</dbReference>
<protein>
    <submittedName>
        <fullName evidence="6">FAD-dependent oxidoreductase</fullName>
    </submittedName>
</protein>
<reference evidence="6 7" key="1">
    <citation type="journal article" date="2018" name="Int. J. Syst. Bacteriol.">
        <title>Oceaniradius stylonemae gen. nov., sp. nov., isolated from a red alga, Stylonema cornu-cervi.</title>
        <authorList>
            <person name="Jeong S."/>
        </authorList>
    </citation>
    <scope>NUCLEOTIDE SEQUENCE [LARGE SCALE GENOMIC DNA]</scope>
    <source>
        <strain evidence="6 7">StC1</strain>
    </source>
</reference>
<dbReference type="Pfam" id="PF00890">
    <property type="entry name" value="FAD_binding_2"/>
    <property type="match status" value="1"/>
</dbReference>
<evidence type="ECO:0000256" key="4">
    <source>
        <dbReference type="ARBA" id="ARBA00023002"/>
    </source>
</evidence>
<dbReference type="GO" id="GO:0016491">
    <property type="term" value="F:oxidoreductase activity"/>
    <property type="evidence" value="ECO:0007669"/>
    <property type="project" value="UniProtKB-KW"/>
</dbReference>
<evidence type="ECO:0000259" key="5">
    <source>
        <dbReference type="Pfam" id="PF00890"/>
    </source>
</evidence>
<dbReference type="Proteomes" id="UP000246132">
    <property type="component" value="Unassembled WGS sequence"/>
</dbReference>
<keyword evidence="2" id="KW-0285">Flavoprotein</keyword>
<dbReference type="OrthoDB" id="3178130at2"/>
<organism evidence="6 7">
    <name type="scientific">Oceaniradius stylonematis</name>
    <dbReference type="NCBI Taxonomy" id="2184161"/>
    <lineage>
        <taxon>Bacteria</taxon>
        <taxon>Pseudomonadati</taxon>
        <taxon>Pseudomonadota</taxon>
        <taxon>Alphaproteobacteria</taxon>
        <taxon>Hyphomicrobiales</taxon>
        <taxon>Ahrensiaceae</taxon>
        <taxon>Oceaniradius</taxon>
    </lineage>
</organism>
<accession>A0A3A8AIA0</accession>
<dbReference type="PRINTS" id="PR00411">
    <property type="entry name" value="PNDRDTASEI"/>
</dbReference>
<dbReference type="PANTHER" id="PTHR43400">
    <property type="entry name" value="FUMARATE REDUCTASE"/>
    <property type="match status" value="1"/>
</dbReference>
<dbReference type="Gene3D" id="3.50.50.60">
    <property type="entry name" value="FAD/NAD(P)-binding domain"/>
    <property type="match status" value="1"/>
</dbReference>
<keyword evidence="7" id="KW-1185">Reference proteome</keyword>
<evidence type="ECO:0000313" key="7">
    <source>
        <dbReference type="Proteomes" id="UP000246132"/>
    </source>
</evidence>
<dbReference type="InterPro" id="IPR003953">
    <property type="entry name" value="FAD-dep_OxRdtase_2_FAD-bd"/>
</dbReference>
<dbReference type="GO" id="GO:0008202">
    <property type="term" value="P:steroid metabolic process"/>
    <property type="evidence" value="ECO:0007669"/>
    <property type="project" value="UniProtKB-ARBA"/>
</dbReference>
<evidence type="ECO:0000313" key="6">
    <source>
        <dbReference type="EMBL" id="RKF07410.1"/>
    </source>
</evidence>
<sequence>MSDGHSASVDVLVIGAGGCGLTAALAAQEAGVDVAILEKAGSLGGNTALSSGSIPAAPTRFQACAGVEDSVALFAGDLRAAAGSHDADPLVDILAETSGALIDFLVDCGVTLDLITTYKHVGHTTCRLHAPPSRKGVDLLDDLAAAVRERDIPLALGHPATGLIEVQGRIAGALAGDDRIEAGAVILACNGFGAASGLLADYCPSVAEATYAGSPDSTGDAIAWGRDIGAATGNMAAYQGHAALSVKNGALMTWTLIERGGFVVDRHGRRFGDETLGYSGFADLELAAAGPFHIIYDAPIRDDVAAGQPQFAEACAFGAAETASDIRQLAARLDLPEDALAATVDDSRRAARGNRCDRFGRTDWGHGPLGDPLCATQIEPALFHTQGGLKIDTSARVLDTDDRPIPGLYAGGGAAMGISGRSGGSGYMSGNGLLSALGLGLIAGRAAARERYH</sequence>
<feature type="domain" description="FAD-dependent oxidoreductase 2 FAD-binding" evidence="5">
    <location>
        <begin position="10"/>
        <end position="421"/>
    </location>
</feature>
<comment type="cofactor">
    <cofactor evidence="1">
        <name>FAD</name>
        <dbReference type="ChEBI" id="CHEBI:57692"/>
    </cofactor>
</comment>
<dbReference type="SUPFAM" id="SSF51905">
    <property type="entry name" value="FAD/NAD(P)-binding domain"/>
    <property type="match status" value="1"/>
</dbReference>
<evidence type="ECO:0000256" key="3">
    <source>
        <dbReference type="ARBA" id="ARBA00022827"/>
    </source>
</evidence>
<dbReference type="SUPFAM" id="SSF56425">
    <property type="entry name" value="Succinate dehydrogenase/fumarate reductase flavoprotein, catalytic domain"/>
    <property type="match status" value="1"/>
</dbReference>
<evidence type="ECO:0000256" key="2">
    <source>
        <dbReference type="ARBA" id="ARBA00022630"/>
    </source>
</evidence>
<dbReference type="AlphaFoldDB" id="A0A3A8AIA0"/>
<dbReference type="RefSeq" id="WP_109768878.1">
    <property type="nucleotide sequence ID" value="NZ_QFWV02000004.1"/>
</dbReference>
<proteinExistence type="predicted"/>
<dbReference type="EMBL" id="QFWV02000004">
    <property type="protein sequence ID" value="RKF07410.1"/>
    <property type="molecule type" value="Genomic_DNA"/>
</dbReference>
<dbReference type="InterPro" id="IPR036188">
    <property type="entry name" value="FAD/NAD-bd_sf"/>
</dbReference>
<dbReference type="PANTHER" id="PTHR43400:SF10">
    <property type="entry name" value="3-OXOSTEROID 1-DEHYDROGENASE"/>
    <property type="match status" value="1"/>
</dbReference>